<keyword evidence="6" id="KW-0186">Copper</keyword>
<evidence type="ECO:0000256" key="5">
    <source>
        <dbReference type="ARBA" id="ARBA00023136"/>
    </source>
</evidence>
<dbReference type="eggNOG" id="KOG3386">
    <property type="taxonomic scope" value="Eukaryota"/>
</dbReference>
<dbReference type="OrthoDB" id="1181525at2759"/>
<dbReference type="STRING" id="981085.W9QE78"/>
<organism evidence="7 8">
    <name type="scientific">Morus notabilis</name>
    <dbReference type="NCBI Taxonomy" id="981085"/>
    <lineage>
        <taxon>Eukaryota</taxon>
        <taxon>Viridiplantae</taxon>
        <taxon>Streptophyta</taxon>
        <taxon>Embryophyta</taxon>
        <taxon>Tracheophyta</taxon>
        <taxon>Spermatophyta</taxon>
        <taxon>Magnoliopsida</taxon>
        <taxon>eudicotyledons</taxon>
        <taxon>Gunneridae</taxon>
        <taxon>Pentapetalae</taxon>
        <taxon>rosids</taxon>
        <taxon>fabids</taxon>
        <taxon>Rosales</taxon>
        <taxon>Moraceae</taxon>
        <taxon>Moreae</taxon>
        <taxon>Morus</taxon>
    </lineage>
</organism>
<dbReference type="GO" id="GO:0005375">
    <property type="term" value="F:copper ion transmembrane transporter activity"/>
    <property type="evidence" value="ECO:0007669"/>
    <property type="project" value="UniProtKB-UniRule"/>
</dbReference>
<keyword evidence="5 6" id="KW-0472">Membrane</keyword>
<dbReference type="PANTHER" id="PTHR12483:SF83">
    <property type="entry name" value="COPPER TRANSPORT PROTEIN"/>
    <property type="match status" value="1"/>
</dbReference>
<accession>W9QE78</accession>
<keyword evidence="2 6" id="KW-0812">Transmembrane</keyword>
<evidence type="ECO:0000256" key="3">
    <source>
        <dbReference type="ARBA" id="ARBA00022796"/>
    </source>
</evidence>
<proteinExistence type="inferred from homology"/>
<evidence type="ECO:0000256" key="1">
    <source>
        <dbReference type="ARBA" id="ARBA00006921"/>
    </source>
</evidence>
<dbReference type="InterPro" id="IPR007274">
    <property type="entry name" value="Cop_transporter"/>
</dbReference>
<evidence type="ECO:0000256" key="2">
    <source>
        <dbReference type="ARBA" id="ARBA00022692"/>
    </source>
</evidence>
<dbReference type="PANTHER" id="PTHR12483">
    <property type="entry name" value="SOLUTE CARRIER FAMILY 31 COPPER TRANSPORTERS"/>
    <property type="match status" value="1"/>
</dbReference>
<comment type="similarity">
    <text evidence="1 6">Belongs to the copper transporter (Ctr) (TC 1.A.56) family. SLC31A subfamily.</text>
</comment>
<feature type="transmembrane region" description="Helical" evidence="6">
    <location>
        <begin position="6"/>
        <end position="27"/>
    </location>
</feature>
<keyword evidence="6" id="KW-0406">Ion transport</keyword>
<comment type="subcellular location">
    <subcellularLocation>
        <location evidence="6">Membrane</location>
        <topology evidence="6">Multi-pass membrane protein</topology>
    </subcellularLocation>
</comment>
<keyword evidence="3 6" id="KW-0187">Copper transport</keyword>
<dbReference type="EMBL" id="KE343491">
    <property type="protein sequence ID" value="EXB30466.1"/>
    <property type="molecule type" value="Genomic_DNA"/>
</dbReference>
<sequence length="102" mass="11212">MESQSIVSSVLALTYVFSLCLAIEWISHARLSSDNNVKAGLLQTFMYGVRVGLAYLVMLEVMSFNSCILLAAIAGYSVGFLVFGNQMFRRSKIVPDLPPLNC</sequence>
<dbReference type="Pfam" id="PF04145">
    <property type="entry name" value="Ctr"/>
    <property type="match status" value="1"/>
</dbReference>
<evidence type="ECO:0000313" key="8">
    <source>
        <dbReference type="Proteomes" id="UP000030645"/>
    </source>
</evidence>
<reference evidence="8" key="1">
    <citation type="submission" date="2013-01" db="EMBL/GenBank/DDBJ databases">
        <title>Draft Genome Sequence of a Mulberry Tree, Morus notabilis C.K. Schneid.</title>
        <authorList>
            <person name="He N."/>
            <person name="Zhao S."/>
        </authorList>
    </citation>
    <scope>NUCLEOTIDE SEQUENCE</scope>
</reference>
<protein>
    <recommendedName>
        <fullName evidence="6">Copper transport protein</fullName>
    </recommendedName>
</protein>
<evidence type="ECO:0000256" key="4">
    <source>
        <dbReference type="ARBA" id="ARBA00022989"/>
    </source>
</evidence>
<evidence type="ECO:0000313" key="7">
    <source>
        <dbReference type="EMBL" id="EXB30466.1"/>
    </source>
</evidence>
<keyword evidence="8" id="KW-1185">Reference proteome</keyword>
<feature type="transmembrane region" description="Helical" evidence="6">
    <location>
        <begin position="63"/>
        <end position="83"/>
    </location>
</feature>
<dbReference type="KEGG" id="mnt:21389463"/>
<dbReference type="Proteomes" id="UP000030645">
    <property type="component" value="Unassembled WGS sequence"/>
</dbReference>
<evidence type="ECO:0000256" key="6">
    <source>
        <dbReference type="RuleBase" id="RU367022"/>
    </source>
</evidence>
<dbReference type="AlphaFoldDB" id="W9QE78"/>
<gene>
    <name evidence="7" type="ORF">L484_006015</name>
</gene>
<name>W9QE78_9ROSA</name>
<dbReference type="GO" id="GO:0005886">
    <property type="term" value="C:plasma membrane"/>
    <property type="evidence" value="ECO:0007669"/>
    <property type="project" value="TreeGrafter"/>
</dbReference>
<keyword evidence="6" id="KW-0813">Transport</keyword>
<keyword evidence="4 6" id="KW-1133">Transmembrane helix</keyword>